<evidence type="ECO:0000256" key="2">
    <source>
        <dbReference type="ARBA" id="ARBA00022448"/>
    </source>
</evidence>
<feature type="transmembrane region" description="Helical" evidence="7">
    <location>
        <begin position="114"/>
        <end position="134"/>
    </location>
</feature>
<feature type="domain" description="ABC transmembrane type-1" evidence="8">
    <location>
        <begin position="74"/>
        <end position="291"/>
    </location>
</feature>
<evidence type="ECO:0000256" key="6">
    <source>
        <dbReference type="ARBA" id="ARBA00023136"/>
    </source>
</evidence>
<proteinExistence type="inferred from homology"/>
<dbReference type="PANTHER" id="PTHR43227">
    <property type="entry name" value="BLL4140 PROTEIN"/>
    <property type="match status" value="1"/>
</dbReference>
<dbReference type="PANTHER" id="PTHR43227:SF11">
    <property type="entry name" value="BLL4140 PROTEIN"/>
    <property type="match status" value="1"/>
</dbReference>
<evidence type="ECO:0000259" key="8">
    <source>
        <dbReference type="PROSITE" id="PS50928"/>
    </source>
</evidence>
<comment type="similarity">
    <text evidence="7">Belongs to the binding-protein-dependent transport system permease family.</text>
</comment>
<dbReference type="GO" id="GO:0055085">
    <property type="term" value="P:transmembrane transport"/>
    <property type="evidence" value="ECO:0007669"/>
    <property type="project" value="InterPro"/>
</dbReference>
<keyword evidence="5 7" id="KW-1133">Transmembrane helix</keyword>
<dbReference type="CDD" id="cd06261">
    <property type="entry name" value="TM_PBP2"/>
    <property type="match status" value="1"/>
</dbReference>
<dbReference type="SUPFAM" id="SSF161098">
    <property type="entry name" value="MetI-like"/>
    <property type="match status" value="1"/>
</dbReference>
<evidence type="ECO:0000313" key="9">
    <source>
        <dbReference type="EMBL" id="OCT13667.1"/>
    </source>
</evidence>
<evidence type="ECO:0000256" key="3">
    <source>
        <dbReference type="ARBA" id="ARBA00022475"/>
    </source>
</evidence>
<dbReference type="Pfam" id="PF00528">
    <property type="entry name" value="BPD_transp_1"/>
    <property type="match status" value="1"/>
</dbReference>
<dbReference type="InterPro" id="IPR050809">
    <property type="entry name" value="UgpAE/MalFG_permease"/>
</dbReference>
<reference evidence="10" key="1">
    <citation type="submission" date="2016-05" db="EMBL/GenBank/DDBJ databases">
        <title>Paenibacillus oryzae. sp. nov., isolated from the rice root.</title>
        <authorList>
            <person name="Zhang J."/>
            <person name="Zhang X."/>
        </authorList>
    </citation>
    <scope>NUCLEOTIDE SEQUENCE [LARGE SCALE GENOMIC DNA]</scope>
    <source>
        <strain evidence="10">KCTC13222</strain>
    </source>
</reference>
<feature type="transmembrane region" description="Helical" evidence="7">
    <location>
        <begin position="276"/>
        <end position="295"/>
    </location>
</feature>
<name>A0A1C0ZZU7_9BACL</name>
<comment type="caution">
    <text evidence="9">The sequence shown here is derived from an EMBL/GenBank/DDBJ whole genome shotgun (WGS) entry which is preliminary data.</text>
</comment>
<dbReference type="RefSeq" id="WP_065853728.1">
    <property type="nucleotide sequence ID" value="NZ_LYPC01000022.1"/>
</dbReference>
<organism evidence="9 10">
    <name type="scientific">Paenibacillus pectinilyticus</name>
    <dbReference type="NCBI Taxonomy" id="512399"/>
    <lineage>
        <taxon>Bacteria</taxon>
        <taxon>Bacillati</taxon>
        <taxon>Bacillota</taxon>
        <taxon>Bacilli</taxon>
        <taxon>Bacillales</taxon>
        <taxon>Paenibacillaceae</taxon>
        <taxon>Paenibacillus</taxon>
    </lineage>
</organism>
<sequence length="305" mass="34844">MRTGLLYRLRSKKTLLFMIAPAVLYFLLFSYVPMAGIVLAFKQYRYDLGILGSPWVGFDNFKFFFMTGDAFRVTRNTLLYNAAFILINNGLQIIVAIFMAEIGSKLFRKTAQTIMFLPYFLSWVVVGAVAYNLFNYEHGTVNTLLRALHIPELDIYTTTTYWKYILVFFSAWKAVGYGAVFYMASILSIDRETYEAAEIDGANVFQRIRYITLPSLRPTITILVLLAIGGIFRGDFGLFYQLVGNNGLLYETTDVIDTYVYRSLLVNNEIGMSSAIGFYQSILCFVTIMLTNFLVRKSDKDNALF</sequence>
<accession>A0A1C0ZZU7</accession>
<feature type="transmembrane region" description="Helical" evidence="7">
    <location>
        <begin position="78"/>
        <end position="102"/>
    </location>
</feature>
<dbReference type="InterPro" id="IPR000515">
    <property type="entry name" value="MetI-like"/>
</dbReference>
<evidence type="ECO:0000313" key="10">
    <source>
        <dbReference type="Proteomes" id="UP000093309"/>
    </source>
</evidence>
<feature type="transmembrane region" description="Helical" evidence="7">
    <location>
        <begin position="161"/>
        <end position="184"/>
    </location>
</feature>
<protein>
    <submittedName>
        <fullName evidence="9">Sugar ABC transporter permease</fullName>
    </submittedName>
</protein>
<keyword evidence="6 7" id="KW-0472">Membrane</keyword>
<dbReference type="EMBL" id="LYPC01000022">
    <property type="protein sequence ID" value="OCT13667.1"/>
    <property type="molecule type" value="Genomic_DNA"/>
</dbReference>
<dbReference type="Proteomes" id="UP000093309">
    <property type="component" value="Unassembled WGS sequence"/>
</dbReference>
<evidence type="ECO:0000256" key="7">
    <source>
        <dbReference type="RuleBase" id="RU363032"/>
    </source>
</evidence>
<feature type="transmembrane region" description="Helical" evidence="7">
    <location>
        <begin position="15"/>
        <end position="41"/>
    </location>
</feature>
<evidence type="ECO:0000256" key="5">
    <source>
        <dbReference type="ARBA" id="ARBA00022989"/>
    </source>
</evidence>
<dbReference type="InterPro" id="IPR035906">
    <property type="entry name" value="MetI-like_sf"/>
</dbReference>
<keyword evidence="2 7" id="KW-0813">Transport</keyword>
<keyword evidence="10" id="KW-1185">Reference proteome</keyword>
<evidence type="ECO:0000256" key="1">
    <source>
        <dbReference type="ARBA" id="ARBA00004651"/>
    </source>
</evidence>
<evidence type="ECO:0000256" key="4">
    <source>
        <dbReference type="ARBA" id="ARBA00022692"/>
    </source>
</evidence>
<dbReference type="AlphaFoldDB" id="A0A1C0ZZU7"/>
<keyword evidence="4 7" id="KW-0812">Transmembrane</keyword>
<dbReference type="OrthoDB" id="9785836at2"/>
<dbReference type="Gene3D" id="1.10.3720.10">
    <property type="entry name" value="MetI-like"/>
    <property type="match status" value="1"/>
</dbReference>
<comment type="subcellular location">
    <subcellularLocation>
        <location evidence="1 7">Cell membrane</location>
        <topology evidence="1 7">Multi-pass membrane protein</topology>
    </subcellularLocation>
</comment>
<dbReference type="STRING" id="512399.A8709_18950"/>
<feature type="transmembrane region" description="Helical" evidence="7">
    <location>
        <begin position="215"/>
        <end position="232"/>
    </location>
</feature>
<keyword evidence="3" id="KW-1003">Cell membrane</keyword>
<gene>
    <name evidence="9" type="ORF">A8709_18950</name>
</gene>
<dbReference type="PROSITE" id="PS50928">
    <property type="entry name" value="ABC_TM1"/>
    <property type="match status" value="1"/>
</dbReference>
<dbReference type="GO" id="GO:0005886">
    <property type="term" value="C:plasma membrane"/>
    <property type="evidence" value="ECO:0007669"/>
    <property type="project" value="UniProtKB-SubCell"/>
</dbReference>